<evidence type="ECO:0000256" key="2">
    <source>
        <dbReference type="ARBA" id="ARBA00013194"/>
    </source>
</evidence>
<dbReference type="InterPro" id="IPR027304">
    <property type="entry name" value="Trigger_fact/SurA_dom_sf"/>
</dbReference>
<name>A0A1I3TVR6_9BACL</name>
<comment type="catalytic activity">
    <reaction evidence="1">
        <text>[protein]-peptidylproline (omega=180) = [protein]-peptidylproline (omega=0)</text>
        <dbReference type="Rhea" id="RHEA:16237"/>
        <dbReference type="Rhea" id="RHEA-COMP:10747"/>
        <dbReference type="Rhea" id="RHEA-COMP:10748"/>
        <dbReference type="ChEBI" id="CHEBI:83833"/>
        <dbReference type="ChEBI" id="CHEBI:83834"/>
        <dbReference type="EC" id="5.2.1.8"/>
    </reaction>
</comment>
<dbReference type="Gene3D" id="1.10.4030.10">
    <property type="entry name" value="Porin chaperone SurA, peptide-binding domain"/>
    <property type="match status" value="1"/>
</dbReference>
<protein>
    <recommendedName>
        <fullName evidence="2">peptidylprolyl isomerase</fullName>
        <ecNumber evidence="2">5.2.1.8</ecNumber>
    </recommendedName>
</protein>
<accession>A0A1I3TVR6</accession>
<sequence length="208" mass="23427">MKKFDVSILTVSVLILGLAVIGVSQAKGTGTASSDPVVAKIGDTTITQNQVYDSIKLKSGPNAMTQLVAAELYRLEGKAQGVTVTDEELDKVINPIKEKLGTADKFQEYLDGKGATEAEFREKTRLIILRDKLLEKAFPVTEDQIKAYYEKNKDKYEKQTLEQARPDITEKVKDKNRRANIDKWLEDLHKKYNVEILDPALVEKEKKK</sequence>
<keyword evidence="4" id="KW-0697">Rotamase</keyword>
<keyword evidence="7" id="KW-1185">Reference proteome</keyword>
<evidence type="ECO:0000256" key="4">
    <source>
        <dbReference type="ARBA" id="ARBA00023110"/>
    </source>
</evidence>
<reference evidence="7" key="1">
    <citation type="submission" date="2016-10" db="EMBL/GenBank/DDBJ databases">
        <authorList>
            <person name="Varghese N."/>
            <person name="Submissions S."/>
        </authorList>
    </citation>
    <scope>NUCLEOTIDE SEQUENCE [LARGE SCALE GENOMIC DNA]</scope>
    <source>
        <strain evidence="7">OK042</strain>
    </source>
</reference>
<dbReference type="PANTHER" id="PTHR47245:SF1">
    <property type="entry name" value="FOLDASE PROTEIN PRSA"/>
    <property type="match status" value="1"/>
</dbReference>
<evidence type="ECO:0000313" key="7">
    <source>
        <dbReference type="Proteomes" id="UP000198915"/>
    </source>
</evidence>
<dbReference type="Pfam" id="PF13624">
    <property type="entry name" value="SurA_N_3"/>
    <property type="match status" value="1"/>
</dbReference>
<dbReference type="SUPFAM" id="SSF109998">
    <property type="entry name" value="Triger factor/SurA peptide-binding domain-like"/>
    <property type="match status" value="1"/>
</dbReference>
<evidence type="ECO:0000313" key="6">
    <source>
        <dbReference type="EMBL" id="SFJ73746.1"/>
    </source>
</evidence>
<dbReference type="GO" id="GO:0003755">
    <property type="term" value="F:peptidyl-prolyl cis-trans isomerase activity"/>
    <property type="evidence" value="ECO:0007669"/>
    <property type="project" value="UniProtKB-KW"/>
</dbReference>
<proteinExistence type="predicted"/>
<dbReference type="Proteomes" id="UP000198915">
    <property type="component" value="Unassembled WGS sequence"/>
</dbReference>
<evidence type="ECO:0000256" key="1">
    <source>
        <dbReference type="ARBA" id="ARBA00000971"/>
    </source>
</evidence>
<dbReference type="STRING" id="1884381.SAMN05518846_10578"/>
<dbReference type="EMBL" id="FORT01000005">
    <property type="protein sequence ID" value="SFJ73746.1"/>
    <property type="molecule type" value="Genomic_DNA"/>
</dbReference>
<evidence type="ECO:0000256" key="3">
    <source>
        <dbReference type="ARBA" id="ARBA00022729"/>
    </source>
</evidence>
<dbReference type="PANTHER" id="PTHR47245">
    <property type="entry name" value="PEPTIDYLPROLYL ISOMERASE"/>
    <property type="match status" value="1"/>
</dbReference>
<dbReference type="RefSeq" id="WP_092267985.1">
    <property type="nucleotide sequence ID" value="NZ_BJOE01000003.1"/>
</dbReference>
<organism evidence="6 7">
    <name type="scientific">Brevibacillus centrosporus</name>
    <dbReference type="NCBI Taxonomy" id="54910"/>
    <lineage>
        <taxon>Bacteria</taxon>
        <taxon>Bacillati</taxon>
        <taxon>Bacillota</taxon>
        <taxon>Bacilli</taxon>
        <taxon>Bacillales</taxon>
        <taxon>Paenibacillaceae</taxon>
        <taxon>Brevibacillus</taxon>
    </lineage>
</organism>
<gene>
    <name evidence="6" type="ORF">SAMN05518846_10578</name>
</gene>
<dbReference type="AlphaFoldDB" id="A0A1I3TVR6"/>
<dbReference type="InterPro" id="IPR050245">
    <property type="entry name" value="PrsA_foldase"/>
</dbReference>
<dbReference type="EC" id="5.2.1.8" evidence="2"/>
<keyword evidence="5" id="KW-0413">Isomerase</keyword>
<keyword evidence="3" id="KW-0732">Signal</keyword>
<evidence type="ECO:0000256" key="5">
    <source>
        <dbReference type="ARBA" id="ARBA00023235"/>
    </source>
</evidence>